<reference evidence="2 3" key="2">
    <citation type="submission" date="2015-05" db="EMBL/GenBank/DDBJ databases">
        <authorList>
            <person name="Morales-Cruz A."/>
            <person name="Amrine K.C."/>
            <person name="Cantu D."/>
        </authorList>
    </citation>
    <scope>NUCLEOTIDE SEQUENCE [LARGE SCALE GENOMIC DNA]</scope>
    <source>
        <strain evidence="2">UCRPC4</strain>
    </source>
</reference>
<reference evidence="2 3" key="1">
    <citation type="submission" date="2015-05" db="EMBL/GenBank/DDBJ databases">
        <title>Distinctive expansion of gene families associated with plant cell wall degradation and secondary metabolism in the genomes of grapevine trunk pathogens.</title>
        <authorList>
            <person name="Lawrence D.P."/>
            <person name="Travadon R."/>
            <person name="Rolshausen P.E."/>
            <person name="Baumgartner K."/>
        </authorList>
    </citation>
    <scope>NUCLEOTIDE SEQUENCE [LARGE SCALE GENOMIC DNA]</scope>
    <source>
        <strain evidence="2">UCRPC4</strain>
    </source>
</reference>
<evidence type="ECO:0000313" key="2">
    <source>
        <dbReference type="EMBL" id="KKY24399.1"/>
    </source>
</evidence>
<name>A0A0G2EQ50_PHACM</name>
<dbReference type="AlphaFoldDB" id="A0A0G2EQ50"/>
<feature type="domain" description="AsqO/PenF-like C-terminal" evidence="1">
    <location>
        <begin position="68"/>
        <end position="196"/>
    </location>
</feature>
<proteinExistence type="predicted"/>
<evidence type="ECO:0000313" key="3">
    <source>
        <dbReference type="Proteomes" id="UP000053317"/>
    </source>
</evidence>
<comment type="caution">
    <text evidence="2">The sequence shown here is derived from an EMBL/GenBank/DDBJ whole genome shotgun (WGS) entry which is preliminary data.</text>
</comment>
<accession>A0A0G2EQ50</accession>
<evidence type="ECO:0000259" key="1">
    <source>
        <dbReference type="Pfam" id="PF25581"/>
    </source>
</evidence>
<dbReference type="Proteomes" id="UP000053317">
    <property type="component" value="Unassembled WGS sequence"/>
</dbReference>
<dbReference type="InterPro" id="IPR057722">
    <property type="entry name" value="AsqO/PenF-like_C"/>
</dbReference>
<protein>
    <recommendedName>
        <fullName evidence="1">AsqO/PenF-like C-terminal domain-containing protein</fullName>
    </recommendedName>
</protein>
<dbReference type="SUPFAM" id="SSF159245">
    <property type="entry name" value="AttH-like"/>
    <property type="match status" value="1"/>
</dbReference>
<dbReference type="OrthoDB" id="5344254at2759"/>
<dbReference type="Pfam" id="PF25581">
    <property type="entry name" value="AsqO_C"/>
    <property type="match status" value="1"/>
</dbReference>
<keyword evidence="3" id="KW-1185">Reference proteome</keyword>
<dbReference type="EMBL" id="LCWF01000060">
    <property type="protein sequence ID" value="KKY24399.1"/>
    <property type="molecule type" value="Genomic_DNA"/>
</dbReference>
<sequence>MQSIAPPHVACSAAHPGASLEFHWDLFWVNLVPDSVAFVNITVNGTSVVFEGSGYHDKNWGGYSFVPYLNQWYRGHGRVGEYTVVWLHRMDISGRITSSAYITKDSENLYSGCGDGIIVRPYGEGVTYPIPANSTAAVEGVTIYVDARNVGKFAFTTKQTSLVETLASGYWRWIGTFSGGLVGGLNSTGIALWEQMGPFVEA</sequence>
<gene>
    <name evidence="2" type="ORF">UCRPC4_g02509</name>
</gene>
<organism evidence="2 3">
    <name type="scientific">Phaeomoniella chlamydospora</name>
    <name type="common">Phaeoacremonium chlamydosporum</name>
    <dbReference type="NCBI Taxonomy" id="158046"/>
    <lineage>
        <taxon>Eukaryota</taxon>
        <taxon>Fungi</taxon>
        <taxon>Dikarya</taxon>
        <taxon>Ascomycota</taxon>
        <taxon>Pezizomycotina</taxon>
        <taxon>Eurotiomycetes</taxon>
        <taxon>Chaetothyriomycetidae</taxon>
        <taxon>Phaeomoniellales</taxon>
        <taxon>Phaeomoniellaceae</taxon>
        <taxon>Phaeomoniella</taxon>
    </lineage>
</organism>